<comment type="subcellular location">
    <subcellularLocation>
        <location evidence="1">Cell inner membrane</location>
    </subcellularLocation>
</comment>
<evidence type="ECO:0000313" key="7">
    <source>
        <dbReference type="EMBL" id="NKY21827.1"/>
    </source>
</evidence>
<keyword evidence="3" id="KW-0997">Cell inner membrane</keyword>
<keyword evidence="5" id="KW-0472">Membrane</keyword>
<name>A0A7X6KT80_9CELL</name>
<protein>
    <submittedName>
        <fullName evidence="7">Phosphatidylinositol mannoside acyltransferase</fullName>
    </submittedName>
</protein>
<dbReference type="PANTHER" id="PTHR30606">
    <property type="entry name" value="LIPID A BIOSYNTHESIS LAUROYL ACYLTRANSFERASE"/>
    <property type="match status" value="1"/>
</dbReference>
<sequence>MKIDVARLYATAWRITGKLPDGLVRGVFRLVADVAWLRRGEGVRRLEGNLRRVRPELDERALRRLSLAGMRSYMRYFGEAFALVGLSEDRIDARVRLAGDLSVVDRMRDGQMVVMALGHLGNWDLAGAWATRNLGRTLTVAERLKPEALFQEFLAFRERLGLEIIPLSGGGGGVFRELVRGIRRPGGGLVPLLADRDLTSRGVEVDLFGERARVAAGPAALAISTGAPLCATSIWYERLHGERRRAAGAGWGIVVEFSPVLTPDPDLPKPERIPALTQQWVDQLAEGIRRHPQDWHMLQRVFIADLDPERYARTLAEAGE</sequence>
<keyword evidence="2" id="KW-1003">Cell membrane</keyword>
<dbReference type="PANTHER" id="PTHR30606:SF10">
    <property type="entry name" value="PHOSPHATIDYLINOSITOL MANNOSIDE ACYLTRANSFERASE"/>
    <property type="match status" value="1"/>
</dbReference>
<dbReference type="CDD" id="cd07984">
    <property type="entry name" value="LPLAT_LABLAT-like"/>
    <property type="match status" value="1"/>
</dbReference>
<keyword evidence="4 7" id="KW-0808">Transferase</keyword>
<dbReference type="RefSeq" id="WP_168628964.1">
    <property type="nucleotide sequence ID" value="NZ_BONL01000002.1"/>
</dbReference>
<evidence type="ECO:0000313" key="8">
    <source>
        <dbReference type="Proteomes" id="UP000581206"/>
    </source>
</evidence>
<evidence type="ECO:0000256" key="6">
    <source>
        <dbReference type="ARBA" id="ARBA00023315"/>
    </source>
</evidence>
<dbReference type="Pfam" id="PF03279">
    <property type="entry name" value="Lip_A_acyltrans"/>
    <property type="match status" value="1"/>
</dbReference>
<gene>
    <name evidence="7" type="ORF">HGA03_04030</name>
</gene>
<accession>A0A7X6KT80</accession>
<reference evidence="7 8" key="1">
    <citation type="submission" date="2020-04" db="EMBL/GenBank/DDBJ databases">
        <title>MicrobeNet Type strains.</title>
        <authorList>
            <person name="Nicholson A.C."/>
        </authorList>
    </citation>
    <scope>NUCLEOTIDE SEQUENCE [LARGE SCALE GENOMIC DNA]</scope>
    <source>
        <strain evidence="7 8">ATCC BAA-788</strain>
    </source>
</reference>
<dbReference type="Proteomes" id="UP000581206">
    <property type="component" value="Unassembled WGS sequence"/>
</dbReference>
<evidence type="ECO:0000256" key="2">
    <source>
        <dbReference type="ARBA" id="ARBA00022475"/>
    </source>
</evidence>
<dbReference type="EMBL" id="JAAXOX010000002">
    <property type="protein sequence ID" value="NKY21827.1"/>
    <property type="molecule type" value="Genomic_DNA"/>
</dbReference>
<keyword evidence="6 7" id="KW-0012">Acyltransferase</keyword>
<evidence type="ECO:0000256" key="1">
    <source>
        <dbReference type="ARBA" id="ARBA00004533"/>
    </source>
</evidence>
<dbReference type="NCBIfam" id="NF005919">
    <property type="entry name" value="PRK07920.1"/>
    <property type="match status" value="1"/>
</dbReference>
<organism evidence="7 8">
    <name type="scientific">Cellulomonas denverensis</name>
    <dbReference type="NCBI Taxonomy" id="264297"/>
    <lineage>
        <taxon>Bacteria</taxon>
        <taxon>Bacillati</taxon>
        <taxon>Actinomycetota</taxon>
        <taxon>Actinomycetes</taxon>
        <taxon>Micrococcales</taxon>
        <taxon>Cellulomonadaceae</taxon>
        <taxon>Cellulomonas</taxon>
    </lineage>
</organism>
<dbReference type="GO" id="GO:0009247">
    <property type="term" value="P:glycolipid biosynthetic process"/>
    <property type="evidence" value="ECO:0007669"/>
    <property type="project" value="UniProtKB-ARBA"/>
</dbReference>
<dbReference type="AlphaFoldDB" id="A0A7X6KT80"/>
<proteinExistence type="predicted"/>
<evidence type="ECO:0000256" key="3">
    <source>
        <dbReference type="ARBA" id="ARBA00022519"/>
    </source>
</evidence>
<keyword evidence="8" id="KW-1185">Reference proteome</keyword>
<evidence type="ECO:0000256" key="5">
    <source>
        <dbReference type="ARBA" id="ARBA00023136"/>
    </source>
</evidence>
<dbReference type="InterPro" id="IPR004960">
    <property type="entry name" value="LipA_acyltrans"/>
</dbReference>
<comment type="caution">
    <text evidence="7">The sequence shown here is derived from an EMBL/GenBank/DDBJ whole genome shotgun (WGS) entry which is preliminary data.</text>
</comment>
<dbReference type="GO" id="GO:0005886">
    <property type="term" value="C:plasma membrane"/>
    <property type="evidence" value="ECO:0007669"/>
    <property type="project" value="UniProtKB-SubCell"/>
</dbReference>
<dbReference type="GO" id="GO:0016746">
    <property type="term" value="F:acyltransferase activity"/>
    <property type="evidence" value="ECO:0007669"/>
    <property type="project" value="UniProtKB-KW"/>
</dbReference>
<evidence type="ECO:0000256" key="4">
    <source>
        <dbReference type="ARBA" id="ARBA00022679"/>
    </source>
</evidence>